<sequence length="291" mass="32522">MRDGILHRFVLTFLHRLGLWILMNHPRHVREIGPRQLNLARVIALHCSPDVSNPHPRVPLSSTSSFPISFLRGLVLLCFSLEPRSLFSIAKRNRILTAEEFWYNYTTDFSCIAAMSTPEPLPNPQRVITDTDPETGISHFNTTLDESLAVKQDLGGSLFRLGYITDKTPNTLDGTDLTNYIEYLETASVPPVTLPDGRGMMWYIDTPPGKGSPAHRTVSFDVVIQVAGEIEVTLESGEKRIQKPGDMLIQRATTHTWRNLSKDKWARMVGVMYSSNPVVLKNGTVLGPSGL</sequence>
<accession>A0A3F3PRU7</accession>
<dbReference type="CDD" id="cd02231">
    <property type="entry name" value="cupin_BLL6423-like"/>
    <property type="match status" value="1"/>
</dbReference>
<dbReference type="SUPFAM" id="SSF51182">
    <property type="entry name" value="RmlC-like cupins"/>
    <property type="match status" value="1"/>
</dbReference>
<dbReference type="EMBL" id="KZ852071">
    <property type="protein sequence ID" value="RDH29036.1"/>
    <property type="molecule type" value="Genomic_DNA"/>
</dbReference>
<name>A0A3F3PRU7_9EURO</name>
<dbReference type="InterPro" id="IPR047142">
    <property type="entry name" value="OryJ/VirC-like"/>
</dbReference>
<organism evidence="1 2">
    <name type="scientific">Aspergillus welwitschiae</name>
    <dbReference type="NCBI Taxonomy" id="1341132"/>
    <lineage>
        <taxon>Eukaryota</taxon>
        <taxon>Fungi</taxon>
        <taxon>Dikarya</taxon>
        <taxon>Ascomycota</taxon>
        <taxon>Pezizomycotina</taxon>
        <taxon>Eurotiomycetes</taxon>
        <taxon>Eurotiomycetidae</taxon>
        <taxon>Eurotiales</taxon>
        <taxon>Aspergillaceae</taxon>
        <taxon>Aspergillus</taxon>
        <taxon>Aspergillus subgen. Circumdati</taxon>
    </lineage>
</organism>
<protein>
    <submittedName>
        <fullName evidence="1">Uncharacterized protein</fullName>
    </submittedName>
</protein>
<dbReference type="GeneID" id="38137900"/>
<dbReference type="PANTHER" id="PTHR36156">
    <property type="entry name" value="SLR2101 PROTEIN"/>
    <property type="match status" value="1"/>
</dbReference>
<dbReference type="PANTHER" id="PTHR36156:SF3">
    <property type="entry name" value="CUPIN 2 CONSERVED BARREL DOMAIN-CONTAINING PROTEIN"/>
    <property type="match status" value="1"/>
</dbReference>
<dbReference type="RefSeq" id="XP_026622058.1">
    <property type="nucleotide sequence ID" value="XM_026769544.1"/>
</dbReference>
<evidence type="ECO:0000313" key="1">
    <source>
        <dbReference type="EMBL" id="RDH29036.1"/>
    </source>
</evidence>
<dbReference type="InterPro" id="IPR014710">
    <property type="entry name" value="RmlC-like_jellyroll"/>
</dbReference>
<dbReference type="Gene3D" id="2.60.120.10">
    <property type="entry name" value="Jelly Rolls"/>
    <property type="match status" value="1"/>
</dbReference>
<dbReference type="AlphaFoldDB" id="A0A3F3PRU7"/>
<dbReference type="InterPro" id="IPR011051">
    <property type="entry name" value="RmlC_Cupin_sf"/>
</dbReference>
<proteinExistence type="predicted"/>
<dbReference type="STRING" id="1341132.A0A3F3PRU7"/>
<keyword evidence="2" id="KW-1185">Reference proteome</keyword>
<dbReference type="Proteomes" id="UP000253729">
    <property type="component" value="Unassembled WGS sequence"/>
</dbReference>
<reference evidence="1 2" key="1">
    <citation type="submission" date="2018-07" db="EMBL/GenBank/DDBJ databases">
        <title>The genomes of Aspergillus section Nigri reveals drivers in fungal speciation.</title>
        <authorList>
            <consortium name="DOE Joint Genome Institute"/>
            <person name="Vesth T.C."/>
            <person name="Nybo J."/>
            <person name="Theobald S."/>
            <person name="Brandl J."/>
            <person name="Frisvad J.C."/>
            <person name="Nielsen K.F."/>
            <person name="Lyhne E.K."/>
            <person name="Kogle M.E."/>
            <person name="Kuo A."/>
            <person name="Riley R."/>
            <person name="Clum A."/>
            <person name="Nolan M."/>
            <person name="Lipzen A."/>
            <person name="Salamov A."/>
            <person name="Henrissat B."/>
            <person name="Wiebenga A."/>
            <person name="De vries R.P."/>
            <person name="Grigoriev I.V."/>
            <person name="Mortensen U.H."/>
            <person name="Andersen M.R."/>
            <person name="Baker S.E."/>
        </authorList>
    </citation>
    <scope>NUCLEOTIDE SEQUENCE [LARGE SCALE GENOMIC DNA]</scope>
    <source>
        <strain evidence="1 2">CBS 139.54b</strain>
    </source>
</reference>
<gene>
    <name evidence="1" type="ORF">BDQ94DRAFT_162439</name>
</gene>
<evidence type="ECO:0000313" key="2">
    <source>
        <dbReference type="Proteomes" id="UP000253729"/>
    </source>
</evidence>